<dbReference type="InterPro" id="IPR050266">
    <property type="entry name" value="AB_hydrolase_sf"/>
</dbReference>
<name>A0ABU4AMC9_9HYPH</name>
<gene>
    <name evidence="2" type="ORF">R2G56_13910</name>
</gene>
<organism evidence="2 3">
    <name type="scientific">Nitratireductor aquimarinus</name>
    <dbReference type="NCBI Taxonomy" id="889300"/>
    <lineage>
        <taxon>Bacteria</taxon>
        <taxon>Pseudomonadati</taxon>
        <taxon>Pseudomonadota</taxon>
        <taxon>Alphaproteobacteria</taxon>
        <taxon>Hyphomicrobiales</taxon>
        <taxon>Phyllobacteriaceae</taxon>
        <taxon>Nitratireductor</taxon>
    </lineage>
</organism>
<proteinExistence type="predicted"/>
<dbReference type="PANTHER" id="PTHR43798">
    <property type="entry name" value="MONOACYLGLYCEROL LIPASE"/>
    <property type="match status" value="1"/>
</dbReference>
<accession>A0ABU4AMC9</accession>
<dbReference type="SUPFAM" id="SSF53474">
    <property type="entry name" value="alpha/beta-Hydrolases"/>
    <property type="match status" value="1"/>
</dbReference>
<evidence type="ECO:0000313" key="2">
    <source>
        <dbReference type="EMBL" id="MDV6227389.1"/>
    </source>
</evidence>
<evidence type="ECO:0000313" key="3">
    <source>
        <dbReference type="Proteomes" id="UP001185659"/>
    </source>
</evidence>
<keyword evidence="2" id="KW-0378">Hydrolase</keyword>
<dbReference type="InterPro" id="IPR029058">
    <property type="entry name" value="AB_hydrolase_fold"/>
</dbReference>
<reference evidence="2 3" key="1">
    <citation type="submission" date="2023-10" db="EMBL/GenBank/DDBJ databases">
        <authorList>
            <person name="Venkata Ramana C."/>
            <person name="Sasikala C."/>
            <person name="Dhurka M."/>
        </authorList>
    </citation>
    <scope>NUCLEOTIDE SEQUENCE [LARGE SCALE GENOMIC DNA]</scope>
    <source>
        <strain evidence="2 3">KCTC 32151</strain>
    </source>
</reference>
<sequence>MTRSILFLHGWTMHGAVFDRLIARIGPGFDCHAPDMPGHAGAAHLPPTLDACADIIGEALSALPDRKPLLVGWSMGAAAAWRYLARHGSAGIGGLVTVDMSTHIVPAADWPHGLKGQTAESVAQSTRRFRTDWDGATHGIAATMFATPEGAPGFSREDARSVILSQDPEKMRTMWDDLVAMDARALAPDVNLPWLVCSGAKSRVYPASASDWIARAAPNAKRHVFAASGHSPHLEEEEAFARTIIDFAAGLNA</sequence>
<dbReference type="InterPro" id="IPR000073">
    <property type="entry name" value="AB_hydrolase_1"/>
</dbReference>
<dbReference type="EMBL" id="JAWLIP010000006">
    <property type="protein sequence ID" value="MDV6227389.1"/>
    <property type="molecule type" value="Genomic_DNA"/>
</dbReference>
<dbReference type="Proteomes" id="UP001185659">
    <property type="component" value="Unassembled WGS sequence"/>
</dbReference>
<comment type="caution">
    <text evidence="2">The sequence shown here is derived from an EMBL/GenBank/DDBJ whole genome shotgun (WGS) entry which is preliminary data.</text>
</comment>
<keyword evidence="3" id="KW-1185">Reference proteome</keyword>
<dbReference type="RefSeq" id="WP_317561667.1">
    <property type="nucleotide sequence ID" value="NZ_JAWLIP010000006.1"/>
</dbReference>
<dbReference type="GO" id="GO:0016787">
    <property type="term" value="F:hydrolase activity"/>
    <property type="evidence" value="ECO:0007669"/>
    <property type="project" value="UniProtKB-KW"/>
</dbReference>
<dbReference type="Gene3D" id="3.40.50.1820">
    <property type="entry name" value="alpha/beta hydrolase"/>
    <property type="match status" value="1"/>
</dbReference>
<protein>
    <submittedName>
        <fullName evidence="2">Alpha/beta hydrolase</fullName>
    </submittedName>
</protein>
<dbReference type="PANTHER" id="PTHR43798:SF33">
    <property type="entry name" value="HYDROLASE, PUTATIVE (AFU_ORTHOLOGUE AFUA_2G14860)-RELATED"/>
    <property type="match status" value="1"/>
</dbReference>
<dbReference type="Pfam" id="PF12697">
    <property type="entry name" value="Abhydrolase_6"/>
    <property type="match status" value="1"/>
</dbReference>
<evidence type="ECO:0000259" key="1">
    <source>
        <dbReference type="Pfam" id="PF12697"/>
    </source>
</evidence>
<feature type="domain" description="AB hydrolase-1" evidence="1">
    <location>
        <begin position="5"/>
        <end position="242"/>
    </location>
</feature>